<evidence type="ECO:0008006" key="4">
    <source>
        <dbReference type="Google" id="ProtNLM"/>
    </source>
</evidence>
<protein>
    <recommendedName>
        <fullName evidence="4">General secretion pathway protein K</fullName>
    </recommendedName>
</protein>
<name>A0A5M6D473_9BACT</name>
<evidence type="ECO:0000256" key="1">
    <source>
        <dbReference type="SAM" id="Phobius"/>
    </source>
</evidence>
<evidence type="ECO:0000313" key="2">
    <source>
        <dbReference type="EMBL" id="KAA5541082.1"/>
    </source>
</evidence>
<organism evidence="2 3">
    <name type="scientific">Roseiconus nitratireducens</name>
    <dbReference type="NCBI Taxonomy" id="2605748"/>
    <lineage>
        <taxon>Bacteria</taxon>
        <taxon>Pseudomonadati</taxon>
        <taxon>Planctomycetota</taxon>
        <taxon>Planctomycetia</taxon>
        <taxon>Pirellulales</taxon>
        <taxon>Pirellulaceae</taxon>
        <taxon>Roseiconus</taxon>
    </lineage>
</organism>
<keyword evidence="1" id="KW-1133">Transmembrane helix</keyword>
<sequence length="314" mass="33728">MHRETHQGAAGRPRQGYALLAVLGVIVLTVTVLSALSQQSLQRGLAAADARIRLQQRLGAESIQRHLLPRAAAVFDRLQEEAEAGGRSGNRVPTQLRSSVSIGGITFDVVLADESAKVNLNSVYHSVGRERTESMIVDVAGIAAARAARLTPAVPTVKSFGASDDADGPAAPPPAFRSWGEVFDLTTLQQTIGDDAALANVTAELTCWGSGGLNLRRASDESIRAVATCVLSRAGAERLVRRYRENPTMTLAILVQQEAASETLRRKLLRMFSETSTDHSLWIDASSPARRSLRTFSVLSQGDDGTVVNQRFAF</sequence>
<gene>
    <name evidence="2" type="ORF">FYK55_19510</name>
</gene>
<dbReference type="Proteomes" id="UP000324479">
    <property type="component" value="Unassembled WGS sequence"/>
</dbReference>
<comment type="caution">
    <text evidence="2">The sequence shown here is derived from an EMBL/GenBank/DDBJ whole genome shotgun (WGS) entry which is preliminary data.</text>
</comment>
<dbReference type="AlphaFoldDB" id="A0A5M6D473"/>
<keyword evidence="3" id="KW-1185">Reference proteome</keyword>
<feature type="transmembrane region" description="Helical" evidence="1">
    <location>
        <begin position="16"/>
        <end position="36"/>
    </location>
</feature>
<dbReference type="EMBL" id="VWOX01000011">
    <property type="protein sequence ID" value="KAA5541082.1"/>
    <property type="molecule type" value="Genomic_DNA"/>
</dbReference>
<evidence type="ECO:0000313" key="3">
    <source>
        <dbReference type="Proteomes" id="UP000324479"/>
    </source>
</evidence>
<keyword evidence="1" id="KW-0472">Membrane</keyword>
<reference evidence="2 3" key="1">
    <citation type="submission" date="2019-08" db="EMBL/GenBank/DDBJ databases">
        <authorList>
            <person name="Dhanesh K."/>
            <person name="Kumar G."/>
            <person name="Sasikala C."/>
            <person name="Venkata Ramana C."/>
        </authorList>
    </citation>
    <scope>NUCLEOTIDE SEQUENCE [LARGE SCALE GENOMIC DNA]</scope>
    <source>
        <strain evidence="2 3">JC645</strain>
    </source>
</reference>
<keyword evidence="1" id="KW-0812">Transmembrane</keyword>
<accession>A0A5M6D473</accession>
<proteinExistence type="predicted"/>
<dbReference type="RefSeq" id="WP_150078126.1">
    <property type="nucleotide sequence ID" value="NZ_VWOX01000011.1"/>
</dbReference>